<name>A0A222Z6K4_9CAUD</name>
<keyword evidence="2" id="KW-1185">Reference proteome</keyword>
<evidence type="ECO:0000313" key="1">
    <source>
        <dbReference type="EMBL" id="ASR80139.1"/>
    </source>
</evidence>
<gene>
    <name evidence="1" type="ORF">SEA_CORREA_80</name>
</gene>
<dbReference type="Proteomes" id="UP000221630">
    <property type="component" value="Segment"/>
</dbReference>
<dbReference type="EMBL" id="MF189171">
    <property type="protein sequence ID" value="ASR80139.1"/>
    <property type="molecule type" value="Genomic_DNA"/>
</dbReference>
<sequence length="70" mass="8155">MFKLRIKKHDQPKFIIPMLVDESAIPRVGDYIKLPASGEMFKVHHVIWEYEPKSVSDIAHSVTITIFVIY</sequence>
<proteinExistence type="predicted"/>
<organism evidence="1 2">
    <name type="scientific">Arthrobacter phage Correa</name>
    <dbReference type="NCBI Taxonomy" id="2024275"/>
    <lineage>
        <taxon>Viruses</taxon>
        <taxon>Duplodnaviria</taxon>
        <taxon>Heunggongvirae</taxon>
        <taxon>Uroviricota</taxon>
        <taxon>Caudoviricetes</taxon>
        <taxon>Mudcatvirus</taxon>
        <taxon>Mudcatvirus correa</taxon>
    </lineage>
</organism>
<protein>
    <submittedName>
        <fullName evidence="1">Uncharacterized protein</fullName>
    </submittedName>
</protein>
<evidence type="ECO:0000313" key="2">
    <source>
        <dbReference type="Proteomes" id="UP000221630"/>
    </source>
</evidence>
<accession>A0A222Z6K4</accession>
<reference evidence="1 2" key="1">
    <citation type="submission" date="2017-06" db="EMBL/GenBank/DDBJ databases">
        <authorList>
            <person name="Correa A."/>
            <person name="Dunbar D."/>
            <person name="Schaff J.E."/>
            <person name="Dashiell C.L."/>
            <person name="Macialek J.A."/>
            <person name="Klyczek K."/>
            <person name="Bradley K.W."/>
            <person name="Asai D.J."/>
            <person name="Bowman C.A."/>
            <person name="Russell D.A."/>
            <person name="Pope W.H."/>
            <person name="Jacobs-Sera D."/>
            <person name="Hendrix R.W."/>
            <person name="Hatfull G.F."/>
        </authorList>
    </citation>
    <scope>NUCLEOTIDE SEQUENCE [LARGE SCALE GENOMIC DNA]</scope>
</reference>